<name>A0ABS2QQH8_9BACI</name>
<keyword evidence="2" id="KW-0472">Membrane</keyword>
<evidence type="ECO:0000256" key="2">
    <source>
        <dbReference type="SAM" id="Phobius"/>
    </source>
</evidence>
<dbReference type="EMBL" id="JAFBFC010000001">
    <property type="protein sequence ID" value="MBM7701478.1"/>
    <property type="molecule type" value="Genomic_DNA"/>
</dbReference>
<evidence type="ECO:0000313" key="4">
    <source>
        <dbReference type="Proteomes" id="UP000809829"/>
    </source>
</evidence>
<reference evidence="3 4" key="1">
    <citation type="submission" date="2021-01" db="EMBL/GenBank/DDBJ databases">
        <title>Genomic Encyclopedia of Type Strains, Phase IV (KMG-IV): sequencing the most valuable type-strain genomes for metagenomic binning, comparative biology and taxonomic classification.</title>
        <authorList>
            <person name="Goeker M."/>
        </authorList>
    </citation>
    <scope>NUCLEOTIDE SEQUENCE [LARGE SCALE GENOMIC DNA]</scope>
    <source>
        <strain evidence="3 4">DSM 104297</strain>
    </source>
</reference>
<organism evidence="3 4">
    <name type="scientific">Priestia iocasae</name>
    <dbReference type="NCBI Taxonomy" id="2291674"/>
    <lineage>
        <taxon>Bacteria</taxon>
        <taxon>Bacillati</taxon>
        <taxon>Bacillota</taxon>
        <taxon>Bacilli</taxon>
        <taxon>Bacillales</taxon>
        <taxon>Bacillaceae</taxon>
        <taxon>Priestia</taxon>
    </lineage>
</organism>
<dbReference type="RefSeq" id="WP_205182819.1">
    <property type="nucleotide sequence ID" value="NZ_JAFBFC010000001.1"/>
</dbReference>
<evidence type="ECO:0000256" key="1">
    <source>
        <dbReference type="SAM" id="MobiDB-lite"/>
    </source>
</evidence>
<accession>A0ABS2QQH8</accession>
<feature type="compositionally biased region" description="Basic and acidic residues" evidence="1">
    <location>
        <begin position="35"/>
        <end position="55"/>
    </location>
</feature>
<feature type="compositionally biased region" description="Basic and acidic residues" evidence="1">
    <location>
        <begin position="108"/>
        <end position="123"/>
    </location>
</feature>
<sequence>MNIIEYVINLLLSNMFIVVIIGGLILNVFQRFVEQSKERNQSPNKPDEPAEERKVGYPSTPIPNFPDFQGFPKRMKDEVKEKTKPKTESKPEINQDKQNEQLQNKLSTLKEKVAQTQSRKEVVKSMGRNQASSRTASTRQIKKSSQKRVDSLSIDGKKAVQGVIWSEILGPPKSKRQIYKR</sequence>
<gene>
    <name evidence="3" type="ORF">JOC83_000304</name>
</gene>
<dbReference type="Proteomes" id="UP000809829">
    <property type="component" value="Unassembled WGS sequence"/>
</dbReference>
<keyword evidence="4" id="KW-1185">Reference proteome</keyword>
<proteinExistence type="predicted"/>
<protein>
    <submittedName>
        <fullName evidence="3">Uncharacterized protein</fullName>
    </submittedName>
</protein>
<keyword evidence="2" id="KW-0812">Transmembrane</keyword>
<feature type="transmembrane region" description="Helical" evidence="2">
    <location>
        <begin position="6"/>
        <end position="29"/>
    </location>
</feature>
<feature type="region of interest" description="Disordered" evidence="1">
    <location>
        <begin position="35"/>
        <end position="153"/>
    </location>
</feature>
<comment type="caution">
    <text evidence="3">The sequence shown here is derived from an EMBL/GenBank/DDBJ whole genome shotgun (WGS) entry which is preliminary data.</text>
</comment>
<evidence type="ECO:0000313" key="3">
    <source>
        <dbReference type="EMBL" id="MBM7701478.1"/>
    </source>
</evidence>
<feature type="compositionally biased region" description="Basic and acidic residues" evidence="1">
    <location>
        <begin position="74"/>
        <end position="99"/>
    </location>
</feature>
<feature type="compositionally biased region" description="Polar residues" evidence="1">
    <location>
        <begin position="127"/>
        <end position="139"/>
    </location>
</feature>
<keyword evidence="2" id="KW-1133">Transmembrane helix</keyword>